<protein>
    <submittedName>
        <fullName evidence="4">Transducin/WD40 repeat-like superfamily protein</fullName>
    </submittedName>
</protein>
<dbReference type="InterPro" id="IPR051179">
    <property type="entry name" value="WD_repeat_multifunction"/>
</dbReference>
<dbReference type="InterPro" id="IPR019775">
    <property type="entry name" value="WD40_repeat_CS"/>
</dbReference>
<dbReference type="PROSITE" id="PS50082">
    <property type="entry name" value="WD_REPEATS_2"/>
    <property type="match status" value="1"/>
</dbReference>
<keyword evidence="2" id="KW-0677">Repeat</keyword>
<dbReference type="InterPro" id="IPR015943">
    <property type="entry name" value="WD40/YVTN_repeat-like_dom_sf"/>
</dbReference>
<gene>
    <name evidence="4" type="ORF">POM88_019020</name>
</gene>
<reference evidence="4" key="1">
    <citation type="submission" date="2023-02" db="EMBL/GenBank/DDBJ databases">
        <title>Genome of toxic invasive species Heracleum sosnowskyi carries increased number of genes despite the absence of recent whole-genome duplications.</title>
        <authorList>
            <person name="Schelkunov M."/>
            <person name="Shtratnikova V."/>
            <person name="Makarenko M."/>
            <person name="Klepikova A."/>
            <person name="Omelchenko D."/>
            <person name="Novikova G."/>
            <person name="Obukhova E."/>
            <person name="Bogdanov V."/>
            <person name="Penin A."/>
            <person name="Logacheva M."/>
        </authorList>
    </citation>
    <scope>NUCLEOTIDE SEQUENCE</scope>
    <source>
        <strain evidence="4">Hsosn_3</strain>
        <tissue evidence="4">Leaf</tissue>
    </source>
</reference>
<evidence type="ECO:0000313" key="4">
    <source>
        <dbReference type="EMBL" id="KAK1390842.1"/>
    </source>
</evidence>
<evidence type="ECO:0000256" key="3">
    <source>
        <dbReference type="PROSITE-ProRule" id="PRU00221"/>
    </source>
</evidence>
<feature type="repeat" description="WD" evidence="3">
    <location>
        <begin position="245"/>
        <end position="286"/>
    </location>
</feature>
<dbReference type="Gene3D" id="2.130.10.10">
    <property type="entry name" value="YVTN repeat-like/Quinoprotein amine dehydrogenase"/>
    <property type="match status" value="1"/>
</dbReference>
<dbReference type="AlphaFoldDB" id="A0AAD8MZX2"/>
<dbReference type="PANTHER" id="PTHR19857:SF21">
    <property type="entry name" value="ANAPHASE-PROMOTING COMPLEX SUBUNIT 4 WD40 DOMAIN-CONTAINING PROTEIN"/>
    <property type="match status" value="1"/>
</dbReference>
<accession>A0AAD8MZX2</accession>
<dbReference type="InterPro" id="IPR001680">
    <property type="entry name" value="WD40_rpt"/>
</dbReference>
<comment type="caution">
    <text evidence="4">The sequence shown here is derived from an EMBL/GenBank/DDBJ whole genome shotgun (WGS) entry which is preliminary data.</text>
</comment>
<evidence type="ECO:0000256" key="2">
    <source>
        <dbReference type="ARBA" id="ARBA00022737"/>
    </source>
</evidence>
<dbReference type="EMBL" id="JAUIZM010000004">
    <property type="protein sequence ID" value="KAK1390842.1"/>
    <property type="molecule type" value="Genomic_DNA"/>
</dbReference>
<sequence>MDSFVVPLSPSIQNPKPLLRPRWRRMLVELNGKSDPRYRRDLTSLLMKSYYQTGIFAHSYCIDGQPCPTHVSWFVSGGQETSNLENLGKFRHGVSCLELDSKGVYLASATKLGCLTVHDFDTLHCQTTELLPGLNEDETKHLLHINTGQQIDVVRWNIANQDEVACTSMRSSEVRIFDIGYVSSKPVEVLRKRSVVSIHGSGVHKGLSDVAFTLRDDSRVLASDTHGVVNVWDRRLSELPCLELTTNSSSTLNSIQLDVEEQMIFGASKNGMIHMWDLRGGRSSAAFQNHKEVCYSPIISMKLASMLDKIKSLKAQTSIVAKEIHSIDINPYCPYQLAFHLDDGWSGVIDITNFQVTHIHCPPPAWLDGLSDSVNPVYFRKPAWMSPYPIYVVGSSSSKGINTLDFYPDSNSPCHVDYDDNKDNIQQRQNRFVPTSESITACSIHPLNGTIVAGTKQSSILMISHRSQSCKEEDNCVAERLKGVRIAWKFDL</sequence>
<keyword evidence="1 3" id="KW-0853">WD repeat</keyword>
<proteinExistence type="predicted"/>
<dbReference type="SMART" id="SM00320">
    <property type="entry name" value="WD40"/>
    <property type="match status" value="4"/>
</dbReference>
<name>A0AAD8MZX2_9APIA</name>
<dbReference type="SUPFAM" id="SSF50978">
    <property type="entry name" value="WD40 repeat-like"/>
    <property type="match status" value="1"/>
</dbReference>
<keyword evidence="5" id="KW-1185">Reference proteome</keyword>
<evidence type="ECO:0000313" key="5">
    <source>
        <dbReference type="Proteomes" id="UP001237642"/>
    </source>
</evidence>
<dbReference type="PANTHER" id="PTHR19857">
    <property type="entry name" value="MITOCHONDRIAL DIVISION PROTEIN 1-RELATED"/>
    <property type="match status" value="1"/>
</dbReference>
<reference evidence="4" key="2">
    <citation type="submission" date="2023-05" db="EMBL/GenBank/DDBJ databases">
        <authorList>
            <person name="Schelkunov M.I."/>
        </authorList>
    </citation>
    <scope>NUCLEOTIDE SEQUENCE</scope>
    <source>
        <strain evidence="4">Hsosn_3</strain>
        <tissue evidence="4">Leaf</tissue>
    </source>
</reference>
<organism evidence="4 5">
    <name type="scientific">Heracleum sosnowskyi</name>
    <dbReference type="NCBI Taxonomy" id="360622"/>
    <lineage>
        <taxon>Eukaryota</taxon>
        <taxon>Viridiplantae</taxon>
        <taxon>Streptophyta</taxon>
        <taxon>Embryophyta</taxon>
        <taxon>Tracheophyta</taxon>
        <taxon>Spermatophyta</taxon>
        <taxon>Magnoliopsida</taxon>
        <taxon>eudicotyledons</taxon>
        <taxon>Gunneridae</taxon>
        <taxon>Pentapetalae</taxon>
        <taxon>asterids</taxon>
        <taxon>campanulids</taxon>
        <taxon>Apiales</taxon>
        <taxon>Apiaceae</taxon>
        <taxon>Apioideae</taxon>
        <taxon>apioid superclade</taxon>
        <taxon>Tordylieae</taxon>
        <taxon>Tordyliinae</taxon>
        <taxon>Heracleum</taxon>
    </lineage>
</organism>
<dbReference type="Proteomes" id="UP001237642">
    <property type="component" value="Unassembled WGS sequence"/>
</dbReference>
<dbReference type="PROSITE" id="PS00678">
    <property type="entry name" value="WD_REPEATS_1"/>
    <property type="match status" value="1"/>
</dbReference>
<dbReference type="InterPro" id="IPR036322">
    <property type="entry name" value="WD40_repeat_dom_sf"/>
</dbReference>
<evidence type="ECO:0000256" key="1">
    <source>
        <dbReference type="ARBA" id="ARBA00022574"/>
    </source>
</evidence>